<dbReference type="PANTHER" id="PTHR42951">
    <property type="entry name" value="METALLO-BETA-LACTAMASE DOMAIN-CONTAINING"/>
    <property type="match status" value="1"/>
</dbReference>
<feature type="domain" description="Metallo-beta-lactamase" evidence="1">
    <location>
        <begin position="30"/>
        <end position="237"/>
    </location>
</feature>
<dbReference type="SMART" id="SM00849">
    <property type="entry name" value="Lactamase_B"/>
    <property type="match status" value="1"/>
</dbReference>
<evidence type="ECO:0000259" key="1">
    <source>
        <dbReference type="SMART" id="SM00849"/>
    </source>
</evidence>
<dbReference type="CDD" id="cd07721">
    <property type="entry name" value="yflN-like_MBL-fold"/>
    <property type="match status" value="1"/>
</dbReference>
<dbReference type="EMBL" id="CADCTX010000001">
    <property type="protein sequence ID" value="CAA9295232.1"/>
    <property type="molecule type" value="Genomic_DNA"/>
</dbReference>
<dbReference type="InterPro" id="IPR050855">
    <property type="entry name" value="NDM-1-like"/>
</dbReference>
<reference evidence="2" key="1">
    <citation type="submission" date="2020-02" db="EMBL/GenBank/DDBJ databases">
        <authorList>
            <person name="Meier V. D."/>
        </authorList>
    </citation>
    <scope>NUCLEOTIDE SEQUENCE</scope>
    <source>
        <strain evidence="2">AVDCRST_MAG40</strain>
    </source>
</reference>
<dbReference type="Pfam" id="PF00753">
    <property type="entry name" value="Lactamase_B"/>
    <property type="match status" value="1"/>
</dbReference>
<keyword evidence="2" id="KW-0378">Hydrolase</keyword>
<organism evidence="2">
    <name type="scientific">uncultured Gemmatimonadaceae bacterium</name>
    <dbReference type="NCBI Taxonomy" id="246130"/>
    <lineage>
        <taxon>Bacteria</taxon>
        <taxon>Pseudomonadati</taxon>
        <taxon>Gemmatimonadota</taxon>
        <taxon>Gemmatimonadia</taxon>
        <taxon>Gemmatimonadales</taxon>
        <taxon>Gemmatimonadaceae</taxon>
        <taxon>environmental samples</taxon>
    </lineage>
</organism>
<dbReference type="PANTHER" id="PTHR42951:SF17">
    <property type="entry name" value="METALLO-BETA-LACTAMASE DOMAIN-CONTAINING PROTEIN"/>
    <property type="match status" value="1"/>
</dbReference>
<proteinExistence type="predicted"/>
<dbReference type="GO" id="GO:0016787">
    <property type="term" value="F:hydrolase activity"/>
    <property type="evidence" value="ECO:0007669"/>
    <property type="project" value="UniProtKB-KW"/>
</dbReference>
<sequence>MGTTLDQPIRTNRVAAREPTADVGRLYVAFVNVYLVGARGGPWVLVDTGLPHAAALVRRRAAERYGERPPEAIVLTHGHFDHAGNALALARAWDVPVYAHPLELPYLTGRSDYPPGDPTVGGALGFMSRAFPTSGTDLRGHVRPLPPDGSVPGLPGWRWLHTPGHTAGHVSLFREVDRFLIAGDALATVDQDSPLSMFDLRAELSVPPAPMTTDWSAARASVERLAALRPRAVAAGHGPPVYGDHVADDLLRFAERFAPPARGRYARRPALADERGVVNVPPPVPDPLPRQLLVAGLVAGGAYLTLRRARRR</sequence>
<dbReference type="SUPFAM" id="SSF56281">
    <property type="entry name" value="Metallo-hydrolase/oxidoreductase"/>
    <property type="match status" value="1"/>
</dbReference>
<name>A0A6J4K4H1_9BACT</name>
<protein>
    <submittedName>
        <fullName evidence="2">Probable metallo-hydrolase YflN</fullName>
    </submittedName>
</protein>
<dbReference type="InterPro" id="IPR036866">
    <property type="entry name" value="RibonucZ/Hydroxyglut_hydro"/>
</dbReference>
<evidence type="ECO:0000313" key="2">
    <source>
        <dbReference type="EMBL" id="CAA9295232.1"/>
    </source>
</evidence>
<gene>
    <name evidence="2" type="ORF">AVDCRST_MAG40-3</name>
</gene>
<dbReference type="AlphaFoldDB" id="A0A6J4K4H1"/>
<accession>A0A6J4K4H1</accession>
<dbReference type="InterPro" id="IPR001279">
    <property type="entry name" value="Metallo-B-lactamas"/>
</dbReference>
<dbReference type="Gene3D" id="3.60.15.10">
    <property type="entry name" value="Ribonuclease Z/Hydroxyacylglutathione hydrolase-like"/>
    <property type="match status" value="1"/>
</dbReference>